<evidence type="ECO:0000259" key="6">
    <source>
        <dbReference type="Pfam" id="PF07731"/>
    </source>
</evidence>
<dbReference type="Pfam" id="PF07731">
    <property type="entry name" value="Cu-oxidase_2"/>
    <property type="match status" value="1"/>
</dbReference>
<dbReference type="GO" id="GO:0016491">
    <property type="term" value="F:oxidoreductase activity"/>
    <property type="evidence" value="ECO:0007669"/>
    <property type="project" value="UniProtKB-KW"/>
</dbReference>
<dbReference type="Pfam" id="PF07732">
    <property type="entry name" value="Cu-oxidase_3"/>
    <property type="match status" value="1"/>
</dbReference>
<evidence type="ECO:0000256" key="1">
    <source>
        <dbReference type="ARBA" id="ARBA00010609"/>
    </source>
</evidence>
<keyword evidence="10" id="KW-1185">Reference proteome</keyword>
<dbReference type="CDD" id="cd04207">
    <property type="entry name" value="CuRO_3_LCC_like"/>
    <property type="match status" value="1"/>
</dbReference>
<sequence length="648" mass="69667">MADEQKTTTPDRTTYTSLNLGRESVDRHPSQQPETLYSSPAQRAALLRTCGGAAILLGIVISLVASAAMVATAPPPVGTVRFGLPQPQAKRSVAGRLRQRLVVDVGTDNFGVVARRYGATAPAPTLLVEPGDTLTVDLQNKLGPEAPGDALMTGLHRPNTTSLHVHGWHVSPREDDVFTLIAPGSSKKYVYHLPQTHPAGTFWYHAHGHGSSSLQAGWMAGALIVHDKDHRRLPPDVVLLMTQVRAGVLILLRRLSCAVETHTNTLRAVTSGRAVDAAPVRRPRALDAPSTPSPLPPRDERKNTQVNLVAGKARNYAWASYASGSKLPVVRGKEVSAGSTDGMALALANKLKAPLNASFFAVNGLRIPTLRPPAKAWVRFRLIQAGTNDVLALHLQDEHACETFVVARDGYTLQDPRGDQLTRESPLVLAPGSRADVYVRCSRKTSLKSAFSDELKAYLGSGSDVYSGSIIKIRPTASQVVTKDTDDVSGEDPRFPSTPDIPSLLAATPDRRATLEMVQRGSIVKDGNGYTDYALDVVQGDGSVKVGDVVEWTIVNMHKGAPGEVVPQDTTHPFHLHTNHFQVVATSHGDGVDYSVGDWRDTITLPTPGNVTIRFRASDFDGPSLAHCHIFSHADLGMLHAFSIQPAA</sequence>
<evidence type="ECO:0000256" key="2">
    <source>
        <dbReference type="ARBA" id="ARBA00022723"/>
    </source>
</evidence>
<dbReference type="OrthoDB" id="2121828at2759"/>
<dbReference type="EMBL" id="HBIW01001082">
    <property type="protein sequence ID" value="CAE0685494.1"/>
    <property type="molecule type" value="Transcribed_RNA"/>
</dbReference>
<dbReference type="SUPFAM" id="SSF49503">
    <property type="entry name" value="Cupredoxins"/>
    <property type="match status" value="3"/>
</dbReference>
<evidence type="ECO:0008006" key="11">
    <source>
        <dbReference type="Google" id="ProtNLM"/>
    </source>
</evidence>
<feature type="domain" description="Plastocyanin-like" evidence="6">
    <location>
        <begin position="543"/>
        <end position="646"/>
    </location>
</feature>
<organism evidence="8">
    <name type="scientific">Pelagomonas calceolata</name>
    <dbReference type="NCBI Taxonomy" id="35677"/>
    <lineage>
        <taxon>Eukaryota</taxon>
        <taxon>Sar</taxon>
        <taxon>Stramenopiles</taxon>
        <taxon>Ochrophyta</taxon>
        <taxon>Pelagophyceae</taxon>
        <taxon>Pelagomonadales</taxon>
        <taxon>Pelagomonadaceae</taxon>
        <taxon>Pelagomonas</taxon>
    </lineage>
</organism>
<dbReference type="CDD" id="cd13853">
    <property type="entry name" value="CuRO_1_Tth-MCO_like"/>
    <property type="match status" value="1"/>
</dbReference>
<proteinExistence type="inferred from homology"/>
<feature type="region of interest" description="Disordered" evidence="4">
    <location>
        <begin position="278"/>
        <end position="303"/>
    </location>
</feature>
<evidence type="ECO:0000259" key="7">
    <source>
        <dbReference type="Pfam" id="PF07732"/>
    </source>
</evidence>
<dbReference type="InterPro" id="IPR011707">
    <property type="entry name" value="Cu-oxidase-like_N"/>
</dbReference>
<dbReference type="EMBL" id="CAKKNE010000005">
    <property type="protein sequence ID" value="CAH0376836.1"/>
    <property type="molecule type" value="Genomic_DNA"/>
</dbReference>
<dbReference type="PANTHER" id="PTHR11709:SF2">
    <property type="entry name" value="MULTICOPPER OXIDASE LPR1"/>
    <property type="match status" value="1"/>
</dbReference>
<evidence type="ECO:0000256" key="5">
    <source>
        <dbReference type="SAM" id="Phobius"/>
    </source>
</evidence>
<accession>A0A7S3ZJW6</accession>
<protein>
    <recommendedName>
        <fullName evidence="11">Plastocyanin-like domain-containing protein</fullName>
    </recommendedName>
</protein>
<name>A0A7S3ZJW6_9STRA</name>
<dbReference type="InterPro" id="IPR045087">
    <property type="entry name" value="Cu-oxidase_fam"/>
</dbReference>
<dbReference type="PANTHER" id="PTHR11709">
    <property type="entry name" value="MULTI-COPPER OXIDASE"/>
    <property type="match status" value="1"/>
</dbReference>
<dbReference type="InterPro" id="IPR008972">
    <property type="entry name" value="Cupredoxin"/>
</dbReference>
<feature type="transmembrane region" description="Helical" evidence="5">
    <location>
        <begin position="45"/>
        <end position="71"/>
    </location>
</feature>
<dbReference type="Proteomes" id="UP000789595">
    <property type="component" value="Unassembled WGS sequence"/>
</dbReference>
<dbReference type="AlphaFoldDB" id="A0A7S3ZJW6"/>
<keyword evidence="5" id="KW-0472">Membrane</keyword>
<evidence type="ECO:0000256" key="4">
    <source>
        <dbReference type="SAM" id="MobiDB-lite"/>
    </source>
</evidence>
<feature type="domain" description="Plastocyanin-like" evidence="7">
    <location>
        <begin position="120"/>
        <end position="229"/>
    </location>
</feature>
<dbReference type="InterPro" id="IPR011706">
    <property type="entry name" value="Cu-oxidase_C"/>
</dbReference>
<dbReference type="Gene3D" id="2.60.40.420">
    <property type="entry name" value="Cupredoxins - blue copper proteins"/>
    <property type="match status" value="3"/>
</dbReference>
<keyword evidence="2" id="KW-0479">Metal-binding</keyword>
<reference evidence="9" key="2">
    <citation type="submission" date="2021-11" db="EMBL/GenBank/DDBJ databases">
        <authorList>
            <consortium name="Genoscope - CEA"/>
            <person name="William W."/>
        </authorList>
    </citation>
    <scope>NUCLEOTIDE SEQUENCE</scope>
</reference>
<dbReference type="PROSITE" id="PS00080">
    <property type="entry name" value="MULTICOPPER_OXIDASE2"/>
    <property type="match status" value="1"/>
</dbReference>
<gene>
    <name evidence="8" type="ORF">PCAL00307_LOCUS928</name>
    <name evidence="9" type="ORF">PECAL_5P14290</name>
</gene>
<evidence type="ECO:0000256" key="3">
    <source>
        <dbReference type="ARBA" id="ARBA00023002"/>
    </source>
</evidence>
<comment type="similarity">
    <text evidence="1">Belongs to the multicopper oxidase family.</text>
</comment>
<keyword evidence="5" id="KW-0812">Transmembrane</keyword>
<reference evidence="8" key="1">
    <citation type="submission" date="2021-01" db="EMBL/GenBank/DDBJ databases">
        <authorList>
            <person name="Corre E."/>
            <person name="Pelletier E."/>
            <person name="Niang G."/>
            <person name="Scheremetjew M."/>
            <person name="Finn R."/>
            <person name="Kale V."/>
            <person name="Holt S."/>
            <person name="Cochrane G."/>
            <person name="Meng A."/>
            <person name="Brown T."/>
            <person name="Cohen L."/>
        </authorList>
    </citation>
    <scope>NUCLEOTIDE SEQUENCE</scope>
    <source>
        <strain evidence="8">CCMP1756</strain>
    </source>
</reference>
<keyword evidence="3" id="KW-0560">Oxidoreductase</keyword>
<evidence type="ECO:0000313" key="9">
    <source>
        <dbReference type="EMBL" id="CAH0376836.1"/>
    </source>
</evidence>
<dbReference type="InterPro" id="IPR002355">
    <property type="entry name" value="Cu_oxidase_Cu_BS"/>
</dbReference>
<keyword evidence="5" id="KW-1133">Transmembrane helix</keyword>
<evidence type="ECO:0000313" key="10">
    <source>
        <dbReference type="Proteomes" id="UP000789595"/>
    </source>
</evidence>
<evidence type="ECO:0000313" key="8">
    <source>
        <dbReference type="EMBL" id="CAE0685494.1"/>
    </source>
</evidence>
<dbReference type="GO" id="GO:0005507">
    <property type="term" value="F:copper ion binding"/>
    <property type="evidence" value="ECO:0007669"/>
    <property type="project" value="InterPro"/>
</dbReference>